<dbReference type="AlphaFoldDB" id="A0ABD8B2K7"/>
<gene>
    <name evidence="1" type="ORF">V6668_30920</name>
</gene>
<evidence type="ECO:0000313" key="2">
    <source>
        <dbReference type="Proteomes" id="UP001364764"/>
    </source>
</evidence>
<reference evidence="1 2" key="1">
    <citation type="submission" date="2024-02" db="EMBL/GenBank/DDBJ databases">
        <title>Complete sequences of two Paenibacillus sp. strains and one Lysinibacillus strain isolated from the environment on STAA medium highlight biotechnological potential.</title>
        <authorList>
            <person name="Attere S.A."/>
            <person name="Piche L.C."/>
            <person name="Intertaglia L."/>
            <person name="Lami R."/>
            <person name="Charette S.J."/>
            <person name="Vincent A.T."/>
        </authorList>
    </citation>
    <scope>NUCLEOTIDE SEQUENCE [LARGE SCALE GENOMIC DNA]</scope>
    <source>
        <strain evidence="1 2">Y5S-7</strain>
        <plasmid evidence="1 2">pY5S7-1</plasmid>
    </source>
</reference>
<name>A0ABD8B2K7_PAEAM</name>
<dbReference type="EMBL" id="CP145893">
    <property type="protein sequence ID" value="WWP24063.1"/>
    <property type="molecule type" value="Genomic_DNA"/>
</dbReference>
<proteinExistence type="predicted"/>
<sequence>MLMETRIPSRFIGMYPGEFMVVGLSFKSMQERILPSGDTRFKIGDIEKPLDIIAALHLSEQHLLN</sequence>
<dbReference type="Proteomes" id="UP001364764">
    <property type="component" value="Plasmid pY5S7-1"/>
</dbReference>
<protein>
    <submittedName>
        <fullName evidence="1">Uncharacterized protein</fullName>
    </submittedName>
</protein>
<dbReference type="GeneID" id="93479983"/>
<keyword evidence="1" id="KW-0614">Plasmid</keyword>
<evidence type="ECO:0000313" key="1">
    <source>
        <dbReference type="EMBL" id="WWP24063.1"/>
    </source>
</evidence>
<geneLocation type="plasmid" evidence="1 2">
    <name>pY5S7-1</name>
</geneLocation>
<accession>A0ABD8B2K7</accession>
<organism evidence="1 2">
    <name type="scientific">Paenibacillus amylolyticus</name>
    <dbReference type="NCBI Taxonomy" id="1451"/>
    <lineage>
        <taxon>Bacteria</taxon>
        <taxon>Bacillati</taxon>
        <taxon>Bacillota</taxon>
        <taxon>Bacilli</taxon>
        <taxon>Bacillales</taxon>
        <taxon>Paenibacillaceae</taxon>
        <taxon>Paenibacillus</taxon>
    </lineage>
</organism>
<dbReference type="RefSeq" id="WP_091037065.1">
    <property type="nucleotide sequence ID" value="NZ_CP145893.1"/>
</dbReference>